<name>A0A9Q0K259_9MAGN</name>
<dbReference type="Proteomes" id="UP001141806">
    <property type="component" value="Unassembled WGS sequence"/>
</dbReference>
<dbReference type="InterPro" id="IPR036396">
    <property type="entry name" value="Cyt_P450_sf"/>
</dbReference>
<protein>
    <submittedName>
        <fullName evidence="1">Uncharacterized protein</fullName>
    </submittedName>
</protein>
<dbReference type="OrthoDB" id="2789670at2759"/>
<proteinExistence type="predicted"/>
<organism evidence="1 2">
    <name type="scientific">Protea cynaroides</name>
    <dbReference type="NCBI Taxonomy" id="273540"/>
    <lineage>
        <taxon>Eukaryota</taxon>
        <taxon>Viridiplantae</taxon>
        <taxon>Streptophyta</taxon>
        <taxon>Embryophyta</taxon>
        <taxon>Tracheophyta</taxon>
        <taxon>Spermatophyta</taxon>
        <taxon>Magnoliopsida</taxon>
        <taxon>Proteales</taxon>
        <taxon>Proteaceae</taxon>
        <taxon>Protea</taxon>
    </lineage>
</organism>
<dbReference type="Gene3D" id="1.10.630.10">
    <property type="entry name" value="Cytochrome P450"/>
    <property type="match status" value="1"/>
</dbReference>
<dbReference type="GO" id="GO:0020037">
    <property type="term" value="F:heme binding"/>
    <property type="evidence" value="ECO:0007669"/>
    <property type="project" value="InterPro"/>
</dbReference>
<sequence length="237" mass="27263">MAYGAEHFRVVSKEAEIVQEFFKKQDVTYMWRPFTVGTEYTSHGSLSIVVAPSNDQRKKMRRVVASEVSNPYRLCWLLEKRFKEVDNFVCFVHNQCISGAVVDVRVVVRQYCGKVIRKMMFKKIYFGEGKKDGGAGVKEEEDINSPFTMLSVMYAFCLFDYMPSLRRSDLNGHEQIMKEAIKIVNKCHDPIIDERVRAWREGKKKEAEDLLAILLSIKDSKGKPFLSAEEIKAQAAV</sequence>
<dbReference type="PANTHER" id="PTHR24281">
    <property type="entry name" value="STEROID 21-HYDROXYLASE-RELATED"/>
    <property type="match status" value="1"/>
</dbReference>
<comment type="caution">
    <text evidence="1">The sequence shown here is derived from an EMBL/GenBank/DDBJ whole genome shotgun (WGS) entry which is preliminary data.</text>
</comment>
<dbReference type="InterPro" id="IPR001128">
    <property type="entry name" value="Cyt_P450"/>
</dbReference>
<evidence type="ECO:0000313" key="1">
    <source>
        <dbReference type="EMBL" id="KAJ4959195.1"/>
    </source>
</evidence>
<dbReference type="GO" id="GO:0005506">
    <property type="term" value="F:iron ion binding"/>
    <property type="evidence" value="ECO:0007669"/>
    <property type="project" value="InterPro"/>
</dbReference>
<dbReference type="GO" id="GO:0004497">
    <property type="term" value="F:monooxygenase activity"/>
    <property type="evidence" value="ECO:0007669"/>
    <property type="project" value="InterPro"/>
</dbReference>
<evidence type="ECO:0000313" key="2">
    <source>
        <dbReference type="Proteomes" id="UP001141806"/>
    </source>
</evidence>
<gene>
    <name evidence="1" type="ORF">NE237_026306</name>
</gene>
<keyword evidence="2" id="KW-1185">Reference proteome</keyword>
<accession>A0A9Q0K259</accession>
<dbReference type="EMBL" id="JAMYWD010000010">
    <property type="protein sequence ID" value="KAJ4959195.1"/>
    <property type="molecule type" value="Genomic_DNA"/>
</dbReference>
<dbReference type="Pfam" id="PF00067">
    <property type="entry name" value="p450"/>
    <property type="match status" value="1"/>
</dbReference>
<dbReference type="GO" id="GO:0016705">
    <property type="term" value="F:oxidoreductase activity, acting on paired donors, with incorporation or reduction of molecular oxygen"/>
    <property type="evidence" value="ECO:0007669"/>
    <property type="project" value="InterPro"/>
</dbReference>
<dbReference type="AlphaFoldDB" id="A0A9Q0K259"/>
<dbReference type="SUPFAM" id="SSF48264">
    <property type="entry name" value="Cytochrome P450"/>
    <property type="match status" value="1"/>
</dbReference>
<reference evidence="1" key="1">
    <citation type="journal article" date="2023" name="Plant J.">
        <title>The genome of the king protea, Protea cynaroides.</title>
        <authorList>
            <person name="Chang J."/>
            <person name="Duong T.A."/>
            <person name="Schoeman C."/>
            <person name="Ma X."/>
            <person name="Roodt D."/>
            <person name="Barker N."/>
            <person name="Li Z."/>
            <person name="Van de Peer Y."/>
            <person name="Mizrachi E."/>
        </authorList>
    </citation>
    <scope>NUCLEOTIDE SEQUENCE</scope>
    <source>
        <tissue evidence="1">Young leaves</tissue>
    </source>
</reference>